<evidence type="ECO:0000313" key="1">
    <source>
        <dbReference type="EMBL" id="PWN53765.1"/>
    </source>
</evidence>
<reference evidence="1 2" key="1">
    <citation type="journal article" date="2018" name="Mol. Biol. Evol.">
        <title>Broad Genomic Sampling Reveals a Smut Pathogenic Ancestry of the Fungal Clade Ustilaginomycotina.</title>
        <authorList>
            <person name="Kijpornyongpan T."/>
            <person name="Mondo S.J."/>
            <person name="Barry K."/>
            <person name="Sandor L."/>
            <person name="Lee J."/>
            <person name="Lipzen A."/>
            <person name="Pangilinan J."/>
            <person name="LaButti K."/>
            <person name="Hainaut M."/>
            <person name="Henrissat B."/>
            <person name="Grigoriev I.V."/>
            <person name="Spatafora J.W."/>
            <person name="Aime M.C."/>
        </authorList>
    </citation>
    <scope>NUCLEOTIDE SEQUENCE [LARGE SCALE GENOMIC DNA]</scope>
    <source>
        <strain evidence="1 2">SA 807</strain>
    </source>
</reference>
<organism evidence="1 2">
    <name type="scientific">Violaceomyces palustris</name>
    <dbReference type="NCBI Taxonomy" id="1673888"/>
    <lineage>
        <taxon>Eukaryota</taxon>
        <taxon>Fungi</taxon>
        <taxon>Dikarya</taxon>
        <taxon>Basidiomycota</taxon>
        <taxon>Ustilaginomycotina</taxon>
        <taxon>Ustilaginomycetes</taxon>
        <taxon>Violaceomycetales</taxon>
        <taxon>Violaceomycetaceae</taxon>
        <taxon>Violaceomyces</taxon>
    </lineage>
</organism>
<gene>
    <name evidence="1" type="ORF">IE53DRAFT_108219</name>
</gene>
<name>A0ACD0P6N0_9BASI</name>
<proteinExistence type="predicted"/>
<keyword evidence="2" id="KW-1185">Reference proteome</keyword>
<accession>A0ACD0P6N0</accession>
<dbReference type="Proteomes" id="UP000245626">
    <property type="component" value="Unassembled WGS sequence"/>
</dbReference>
<dbReference type="EMBL" id="KZ819710">
    <property type="protein sequence ID" value="PWN53765.1"/>
    <property type="molecule type" value="Genomic_DNA"/>
</dbReference>
<evidence type="ECO:0000313" key="2">
    <source>
        <dbReference type="Proteomes" id="UP000245626"/>
    </source>
</evidence>
<protein>
    <submittedName>
        <fullName evidence="1">Uncharacterized protein</fullName>
    </submittedName>
</protein>
<sequence length="160" mass="18121">MSKESFVQVAFLVPLPLFTRLFVLFVFRSPLSRTSQRGKERDGGGGERDGRDPVAIDLHGVVTQSAWSTAQGKSYFFPLRTYFSKSFIFKKNLQIRPSILPPSNPQLPTITVQAFFRSRARNICLRISTEVQVRVPFPKKKSPPSYPFPSSLFQQATPQP</sequence>